<accession>A0AAU9ILX9</accession>
<organism evidence="3 4">
    <name type="scientific">Blepharisma stoltei</name>
    <dbReference type="NCBI Taxonomy" id="1481888"/>
    <lineage>
        <taxon>Eukaryota</taxon>
        <taxon>Sar</taxon>
        <taxon>Alveolata</taxon>
        <taxon>Ciliophora</taxon>
        <taxon>Postciliodesmatophora</taxon>
        <taxon>Heterotrichea</taxon>
        <taxon>Heterotrichida</taxon>
        <taxon>Blepharismidae</taxon>
        <taxon>Blepharisma</taxon>
    </lineage>
</organism>
<evidence type="ECO:0000256" key="1">
    <source>
        <dbReference type="SAM" id="Coils"/>
    </source>
</evidence>
<keyword evidence="2" id="KW-0812">Transmembrane</keyword>
<keyword evidence="2" id="KW-0472">Membrane</keyword>
<gene>
    <name evidence="3" type="ORF">BSTOLATCC_MIC12838</name>
</gene>
<feature type="coiled-coil region" evidence="1">
    <location>
        <begin position="405"/>
        <end position="485"/>
    </location>
</feature>
<dbReference type="EMBL" id="CAJZBQ010000013">
    <property type="protein sequence ID" value="CAG9315063.1"/>
    <property type="molecule type" value="Genomic_DNA"/>
</dbReference>
<keyword evidence="1" id="KW-0175">Coiled coil</keyword>
<keyword evidence="4" id="KW-1185">Reference proteome</keyword>
<evidence type="ECO:0000313" key="4">
    <source>
        <dbReference type="Proteomes" id="UP001162131"/>
    </source>
</evidence>
<proteinExistence type="predicted"/>
<reference evidence="3" key="1">
    <citation type="submission" date="2021-09" db="EMBL/GenBank/DDBJ databases">
        <authorList>
            <consortium name="AG Swart"/>
            <person name="Singh M."/>
            <person name="Singh A."/>
            <person name="Seah K."/>
            <person name="Emmerich C."/>
        </authorList>
    </citation>
    <scope>NUCLEOTIDE SEQUENCE</scope>
    <source>
        <strain evidence="3">ATCC30299</strain>
    </source>
</reference>
<protein>
    <submittedName>
        <fullName evidence="3">Uncharacterized protein</fullName>
    </submittedName>
</protein>
<dbReference type="AlphaFoldDB" id="A0AAU9ILX9"/>
<name>A0AAU9ILX9_9CILI</name>
<evidence type="ECO:0000313" key="3">
    <source>
        <dbReference type="EMBL" id="CAG9315063.1"/>
    </source>
</evidence>
<dbReference type="Proteomes" id="UP001162131">
    <property type="component" value="Unassembled WGS sequence"/>
</dbReference>
<sequence length="497" mass="58354">MSSLPIRSLWTLYLVSKQLMLTHGDLIDSIDQVLNECSSVISFESEYENIQQIAHKQFLAQTKLQSPGANKSKIGTFDCKILRYIAKVFQILFPPKKSLRRGLAFLLLILLLNYLFDDRNFIIVGVVSILTLIFIKIFFTYDKPTQNQELMENFSFIENGSFVECSQISLNPGDIILVGYKAYIFKKLSLSSTKHKKLKPHNKETAQLRIIIFKRTRNCFNSENKIHLSENFAEDLIKAEMEFESSFSLETFSLLIQLYAYAVKFYENIKESKRKFFKHRLQSLLSKIDLTKLSQFHFQYLEDENQKQHRSHAKQRKLKQENHPFDDICVNYGSSNHGAIVIHEIKAEEAIARHHKNNKSICSRVQENMKNQSEDLSMRIGKRKRTLLNQSFSLNMSNISDRSDLEDFEVKFELYQIELEKMMDQFVDKAINKALEIKTKYKEVLKNLESIENVLIQTKRRVETERAMQQEIDEVNKKIDEEKKQAILELRQKFKLI</sequence>
<evidence type="ECO:0000256" key="2">
    <source>
        <dbReference type="SAM" id="Phobius"/>
    </source>
</evidence>
<comment type="caution">
    <text evidence="3">The sequence shown here is derived from an EMBL/GenBank/DDBJ whole genome shotgun (WGS) entry which is preliminary data.</text>
</comment>
<feature type="transmembrane region" description="Helical" evidence="2">
    <location>
        <begin position="122"/>
        <end position="141"/>
    </location>
</feature>
<keyword evidence="2" id="KW-1133">Transmembrane helix</keyword>
<feature type="transmembrane region" description="Helical" evidence="2">
    <location>
        <begin position="99"/>
        <end position="116"/>
    </location>
</feature>